<feature type="chain" id="PRO_5038127830" evidence="4">
    <location>
        <begin position="31"/>
        <end position="1071"/>
    </location>
</feature>
<protein>
    <submittedName>
        <fullName evidence="6">TonB-dependent receptor</fullName>
    </submittedName>
</protein>
<comment type="caution">
    <text evidence="6">The sequence shown here is derived from an EMBL/GenBank/DDBJ whole genome shotgun (WGS) entry which is preliminary data.</text>
</comment>
<evidence type="ECO:0000256" key="2">
    <source>
        <dbReference type="ARBA" id="ARBA00023136"/>
    </source>
</evidence>
<feature type="signal peptide" evidence="4">
    <location>
        <begin position="1"/>
        <end position="30"/>
    </location>
</feature>
<accession>A0A928UT65</accession>
<sequence length="1071" mass="117727">MKLVDIINRGIRLSFTITILSILFSQQASAQGTQASIVGNVRDDSGASLANVTIRVKNESTGFTTSTETNENGRYDFKQLPLGGPYTVNASHVEKGNSVKTGIQLNQGDVSRVDFVLSTTAYDIDAVEVNATSLKNTKEYLGAATAISARAIQKLPVNGRNFASLTDLSPLARGSSISGQLGSSTNFTIDGMNAKNPTSAGATTSRSGAPYSISMEAVREFKVVTNQYDVTYGRSGGGTISAATKAGTNTLTGSAFVYGRANWLTSPYDIRGNELLGSYSTYQYGFSLGGPIIKDKLHFFLVWDHQQDNRSLLIADIRSETDEVLYKVNQSTLDQFLSIARTKYGVSNDAQFGNIPKSRNSDAVFLRLDYQLNEDNLLTIRNNATYDNNPLGLADNSGINLLESYGNDRSFDNSFLATLRTSISPRITNELKVQHLYVYQNSTQGSQITQTYIPRAIVENVVSEIGGSNLSTSIQLGGHRFGQENFRNNVFQIVNNLYYDTDRAKYTFGVDLMATRSGSVYGSEVNGRFHFTSSTGVTAMEAFDNLAPYRYYREVPLKDDIAVKGTIANIGLYGQMKTFLTPALEMTAGLRLDYAAYPKAVFNQLVFDELGIRTDNKLQSFIVQPRVQFTWDVNENQTDFIKLGGGIFASDINNYVMINNLTFDGTNIGTVDVSGADVPTPDFISYRNDMSTIPTLDNLQLPFINYTGENAKVPTLYKANISYTHFFSDKFKASLTGFMSLARNNYTYVDRNMVDDPYFTLANEGNRGVFVPLASMPSNGQPDWKAGRKSTQLGRVLELTSDGKVNQFAIAIDGTYNYFKDGEASFSYTWNDTKDNTSFNGNVANSATLSQPVVDDPRDLSAITYSDNQFRHKVVFFGTLPSFYGISVGFRYTGMGGTRYTFYSGGNTNGDFVTSNNDLAYIFDINDPNTAENIKTGLQAILDNPDASPSIKDYILEYQGEIAQRNGGINDFYGLVDLRISKKFNFYKTHGVEISAEIFNFMNMLNKDWGVNKSLGNQALYALGVAAAGTNPALPAFDPAKAQFNYRVNTSGLATPSGNPYQVQLGLRYAF</sequence>
<evidence type="ECO:0000313" key="6">
    <source>
        <dbReference type="EMBL" id="MBE8712876.1"/>
    </source>
</evidence>
<dbReference type="InterPro" id="IPR057601">
    <property type="entry name" value="Oar-like_b-barrel"/>
</dbReference>
<feature type="domain" description="TonB-dependent transporter Oar-like beta-barrel" evidence="5">
    <location>
        <begin position="348"/>
        <end position="1006"/>
    </location>
</feature>
<dbReference type="InterPro" id="IPR008969">
    <property type="entry name" value="CarboxyPept-like_regulatory"/>
</dbReference>
<keyword evidence="4" id="KW-0732">Signal</keyword>
<evidence type="ECO:0000256" key="1">
    <source>
        <dbReference type="ARBA" id="ARBA00004442"/>
    </source>
</evidence>
<evidence type="ECO:0000256" key="4">
    <source>
        <dbReference type="SAM" id="SignalP"/>
    </source>
</evidence>
<feature type="domain" description="TonB-dependent transporter Oar-like beta-barrel" evidence="5">
    <location>
        <begin position="243"/>
        <end position="309"/>
    </location>
</feature>
<reference evidence="6" key="1">
    <citation type="submission" date="2018-02" db="EMBL/GenBank/DDBJ databases">
        <authorList>
            <person name="Vasarhelyi B.M."/>
            <person name="Deshmukh S."/>
            <person name="Balint B."/>
            <person name="Kukolya J."/>
        </authorList>
    </citation>
    <scope>NUCLEOTIDE SEQUENCE</scope>
    <source>
        <strain evidence="6">KB22</strain>
    </source>
</reference>
<gene>
    <name evidence="6" type="ORF">C4F49_04210</name>
</gene>
<dbReference type="InterPro" id="IPR036942">
    <property type="entry name" value="Beta-barrel_TonB_sf"/>
</dbReference>
<keyword evidence="2" id="KW-0472">Membrane</keyword>
<dbReference type="Pfam" id="PF25183">
    <property type="entry name" value="OMP_b-brl_4"/>
    <property type="match status" value="2"/>
</dbReference>
<dbReference type="AlphaFoldDB" id="A0A928UT65"/>
<organism evidence="6 7">
    <name type="scientific">Sphingobacterium hungaricum</name>
    <dbReference type="NCBI Taxonomy" id="2082723"/>
    <lineage>
        <taxon>Bacteria</taxon>
        <taxon>Pseudomonadati</taxon>
        <taxon>Bacteroidota</taxon>
        <taxon>Sphingobacteriia</taxon>
        <taxon>Sphingobacteriales</taxon>
        <taxon>Sphingobacteriaceae</taxon>
        <taxon>Sphingobacterium</taxon>
    </lineage>
</organism>
<dbReference type="Gene3D" id="2.60.40.1120">
    <property type="entry name" value="Carboxypeptidase-like, regulatory domain"/>
    <property type="match status" value="1"/>
</dbReference>
<dbReference type="SUPFAM" id="SSF49464">
    <property type="entry name" value="Carboxypeptidase regulatory domain-like"/>
    <property type="match status" value="1"/>
</dbReference>
<keyword evidence="6" id="KW-0675">Receptor</keyword>
<dbReference type="RefSeq" id="WP_196935848.1">
    <property type="nucleotide sequence ID" value="NZ_MU158698.1"/>
</dbReference>
<keyword evidence="3" id="KW-0998">Cell outer membrane</keyword>
<dbReference type="Proteomes" id="UP000616201">
    <property type="component" value="Unassembled WGS sequence"/>
</dbReference>
<dbReference type="EMBL" id="PRDK01000003">
    <property type="protein sequence ID" value="MBE8712876.1"/>
    <property type="molecule type" value="Genomic_DNA"/>
</dbReference>
<dbReference type="GO" id="GO:0009279">
    <property type="term" value="C:cell outer membrane"/>
    <property type="evidence" value="ECO:0007669"/>
    <property type="project" value="UniProtKB-SubCell"/>
</dbReference>
<evidence type="ECO:0000313" key="7">
    <source>
        <dbReference type="Proteomes" id="UP000616201"/>
    </source>
</evidence>
<keyword evidence="7" id="KW-1185">Reference proteome</keyword>
<name>A0A928UT65_9SPHI</name>
<dbReference type="SUPFAM" id="SSF56935">
    <property type="entry name" value="Porins"/>
    <property type="match status" value="1"/>
</dbReference>
<proteinExistence type="predicted"/>
<comment type="subcellular location">
    <subcellularLocation>
        <location evidence="1">Cell outer membrane</location>
    </subcellularLocation>
</comment>
<dbReference type="Gene3D" id="2.40.170.20">
    <property type="entry name" value="TonB-dependent receptor, beta-barrel domain"/>
    <property type="match status" value="1"/>
</dbReference>
<evidence type="ECO:0000256" key="3">
    <source>
        <dbReference type="ARBA" id="ARBA00023237"/>
    </source>
</evidence>
<dbReference type="Pfam" id="PF13620">
    <property type="entry name" value="CarboxypepD_reg"/>
    <property type="match status" value="1"/>
</dbReference>
<evidence type="ECO:0000259" key="5">
    <source>
        <dbReference type="Pfam" id="PF25183"/>
    </source>
</evidence>